<name>A0A0G4I9U3_9ALVE</name>
<feature type="coiled-coil region" evidence="1">
    <location>
        <begin position="172"/>
        <end position="201"/>
    </location>
</feature>
<dbReference type="VEuPathDB" id="CryptoDB:Cvel_12250"/>
<protein>
    <submittedName>
        <fullName evidence="3">Uncharacterized protein</fullName>
    </submittedName>
</protein>
<accession>A0A0G4I9U3</accession>
<proteinExistence type="predicted"/>
<evidence type="ECO:0000256" key="1">
    <source>
        <dbReference type="SAM" id="Coils"/>
    </source>
</evidence>
<gene>
    <name evidence="3" type="ORF">Cvel_12250</name>
</gene>
<evidence type="ECO:0000313" key="3">
    <source>
        <dbReference type="EMBL" id="CEM53785.1"/>
    </source>
</evidence>
<feature type="region of interest" description="Disordered" evidence="2">
    <location>
        <begin position="239"/>
        <end position="264"/>
    </location>
</feature>
<dbReference type="AlphaFoldDB" id="A0A0G4I9U3"/>
<evidence type="ECO:0000256" key="2">
    <source>
        <dbReference type="SAM" id="MobiDB-lite"/>
    </source>
</evidence>
<organism evidence="3">
    <name type="scientific">Chromera velia CCMP2878</name>
    <dbReference type="NCBI Taxonomy" id="1169474"/>
    <lineage>
        <taxon>Eukaryota</taxon>
        <taxon>Sar</taxon>
        <taxon>Alveolata</taxon>
        <taxon>Colpodellida</taxon>
        <taxon>Chromeraceae</taxon>
        <taxon>Chromera</taxon>
    </lineage>
</organism>
<sequence>MIFDCEERLRLLRQEDPQFCDPANLRDKQAAEKDLKWYRKLREFELLQEQRRRAGESFQEVPKHCLPEPSLYPEVRPDTPRGQRYLQKSPTQRRVEALAAPGVWQWICWGAVFTWRGTVWAAQKVWTGACWTSLPDFKPNSQLLIARPPTGDQPFGKTGKKEDLFFDTADPMKAVKDEKKRRKSKRRQMEVERQLAEKNKRFEVRQKTTHTIEQELARAQEKLTGTCSRRHCVSNVHRQAHHPACPHGNGSERQPRRLTERPLETIPERPLSKRIHGQTVSQTAHARRLRLCRQVKGSARKS</sequence>
<feature type="compositionally biased region" description="Basic and acidic residues" evidence="2">
    <location>
        <begin position="253"/>
        <end position="264"/>
    </location>
</feature>
<dbReference type="EMBL" id="CDMZ01005725">
    <property type="protein sequence ID" value="CEM53785.1"/>
    <property type="molecule type" value="Genomic_DNA"/>
</dbReference>
<keyword evidence="1" id="KW-0175">Coiled coil</keyword>
<reference evidence="3" key="1">
    <citation type="submission" date="2014-11" db="EMBL/GenBank/DDBJ databases">
        <authorList>
            <person name="Otto D Thomas"/>
            <person name="Naeem Raeece"/>
        </authorList>
    </citation>
    <scope>NUCLEOTIDE SEQUENCE</scope>
</reference>